<evidence type="ECO:0000313" key="2">
    <source>
        <dbReference type="Proteomes" id="UP001501475"/>
    </source>
</evidence>
<proteinExistence type="predicted"/>
<gene>
    <name evidence="1" type="ORF">GCM10009810_03680</name>
</gene>
<comment type="caution">
    <text evidence="1">The sequence shown here is derived from an EMBL/GenBank/DDBJ whole genome shotgun (WGS) entry which is preliminary data.</text>
</comment>
<organism evidence="1 2">
    <name type="scientific">Nostocoides vanveenii</name>
    <dbReference type="NCBI Taxonomy" id="330835"/>
    <lineage>
        <taxon>Bacteria</taxon>
        <taxon>Bacillati</taxon>
        <taxon>Actinomycetota</taxon>
        <taxon>Actinomycetes</taxon>
        <taxon>Micrococcales</taxon>
        <taxon>Intrasporangiaceae</taxon>
        <taxon>Nostocoides</taxon>
    </lineage>
</organism>
<evidence type="ECO:0000313" key="1">
    <source>
        <dbReference type="EMBL" id="GAA1746432.1"/>
    </source>
</evidence>
<sequence>MIVNDDDALDLADEALLTDLRELAEAADPMPAGLPENVKFALAVRMLQAEAAAITHDAALAVRTAGPSTTASIAFSGRTVELLVSASDEPDGRLRIDGWVTPTQVVIEAHAGAVGPSIDRAVPVARVQADDLGRFVLSSLPERRLMFVVRFADPHQAPTITPVVEF</sequence>
<name>A0ABP4W3G8_9MICO</name>
<dbReference type="EMBL" id="BAAAPN010000011">
    <property type="protein sequence ID" value="GAA1746432.1"/>
    <property type="molecule type" value="Genomic_DNA"/>
</dbReference>
<dbReference type="Proteomes" id="UP001501475">
    <property type="component" value="Unassembled WGS sequence"/>
</dbReference>
<dbReference type="RefSeq" id="WP_344061278.1">
    <property type="nucleotide sequence ID" value="NZ_BAAAPN010000011.1"/>
</dbReference>
<keyword evidence="2" id="KW-1185">Reference proteome</keyword>
<accession>A0ABP4W3G8</accession>
<reference evidence="2" key="1">
    <citation type="journal article" date="2019" name="Int. J. Syst. Evol. Microbiol.">
        <title>The Global Catalogue of Microorganisms (GCM) 10K type strain sequencing project: providing services to taxonomists for standard genome sequencing and annotation.</title>
        <authorList>
            <consortium name="The Broad Institute Genomics Platform"/>
            <consortium name="The Broad Institute Genome Sequencing Center for Infectious Disease"/>
            <person name="Wu L."/>
            <person name="Ma J."/>
        </authorList>
    </citation>
    <scope>NUCLEOTIDE SEQUENCE [LARGE SCALE GENOMIC DNA]</scope>
    <source>
        <strain evidence="2">JCM 15591</strain>
    </source>
</reference>
<protein>
    <submittedName>
        <fullName evidence="1">Uncharacterized protein</fullName>
    </submittedName>
</protein>